<dbReference type="InterPro" id="IPR012734">
    <property type="entry name" value="DhaK_ATP"/>
</dbReference>
<evidence type="ECO:0000256" key="3">
    <source>
        <dbReference type="ARBA" id="ARBA00008757"/>
    </source>
</evidence>
<comment type="catalytic activity">
    <reaction evidence="10">
        <text>dihydroxyacetone + ATP = dihydroxyacetone phosphate + ADP + H(+)</text>
        <dbReference type="Rhea" id="RHEA:15773"/>
        <dbReference type="ChEBI" id="CHEBI:15378"/>
        <dbReference type="ChEBI" id="CHEBI:16016"/>
        <dbReference type="ChEBI" id="CHEBI:30616"/>
        <dbReference type="ChEBI" id="CHEBI:57642"/>
        <dbReference type="ChEBI" id="CHEBI:456216"/>
        <dbReference type="EC" id="2.7.1.29"/>
    </reaction>
</comment>
<feature type="domain" description="DhaL" evidence="13">
    <location>
        <begin position="385"/>
        <end position="587"/>
    </location>
</feature>
<dbReference type="FunFam" id="3.30.1180.20:FF:000001">
    <property type="entry name" value="Dihydroxyacetone kinase 1"/>
    <property type="match status" value="1"/>
</dbReference>
<dbReference type="Pfam" id="PF02734">
    <property type="entry name" value="Dak2"/>
    <property type="match status" value="1"/>
</dbReference>
<evidence type="ECO:0000256" key="8">
    <source>
        <dbReference type="ARBA" id="ARBA00022840"/>
    </source>
</evidence>
<dbReference type="FunFam" id="1.25.40.340:FF:000001">
    <property type="entry name" value="Dihydroxyacetone kinase 1"/>
    <property type="match status" value="1"/>
</dbReference>
<dbReference type="GO" id="GO:0019563">
    <property type="term" value="P:glycerol catabolic process"/>
    <property type="evidence" value="ECO:0007669"/>
    <property type="project" value="TreeGrafter"/>
</dbReference>
<dbReference type="GO" id="GO:0050354">
    <property type="term" value="F:triokinase activity"/>
    <property type="evidence" value="ECO:0007669"/>
    <property type="project" value="UniProtKB-EC"/>
</dbReference>
<keyword evidence="6 15" id="KW-0418">Kinase</keyword>
<dbReference type="InterPro" id="IPR004007">
    <property type="entry name" value="DhaL_dom"/>
</dbReference>
<dbReference type="PANTHER" id="PTHR28629:SF14">
    <property type="entry name" value="DIHYDROXYACETONE KINASE 1"/>
    <property type="match status" value="1"/>
</dbReference>
<dbReference type="GeneID" id="83199192"/>
<evidence type="ECO:0000256" key="10">
    <source>
        <dbReference type="ARBA" id="ARBA00048898"/>
    </source>
</evidence>
<dbReference type="PROSITE" id="PS51481">
    <property type="entry name" value="DHAK"/>
    <property type="match status" value="1"/>
</dbReference>
<keyword evidence="8" id="KW-0067">ATP-binding</keyword>
<keyword evidence="16" id="KW-1185">Reference proteome</keyword>
<dbReference type="FunFam" id="3.40.50.10440:FF:000001">
    <property type="entry name" value="Dihydroxyacetone kinase, DhaK subunit"/>
    <property type="match status" value="1"/>
</dbReference>
<dbReference type="Proteomes" id="UP001150941">
    <property type="component" value="Unassembled WGS sequence"/>
</dbReference>
<feature type="domain" description="DhaK" evidence="14">
    <location>
        <begin position="9"/>
        <end position="349"/>
    </location>
</feature>
<evidence type="ECO:0000256" key="2">
    <source>
        <dbReference type="ARBA" id="ARBA00004778"/>
    </source>
</evidence>
<comment type="pathway">
    <text evidence="2">Polyol metabolism; glycerol fermentation; glycerone phosphate from glycerol (oxidative route): step 2/2.</text>
</comment>
<keyword evidence="5" id="KW-0547">Nucleotide-binding</keyword>
<dbReference type="PANTHER" id="PTHR28629">
    <property type="entry name" value="TRIOKINASE/FMN CYCLASE"/>
    <property type="match status" value="1"/>
</dbReference>
<reference evidence="15" key="1">
    <citation type="submission" date="2022-11" db="EMBL/GenBank/DDBJ databases">
        <authorList>
            <person name="Petersen C."/>
        </authorList>
    </citation>
    <scope>NUCLEOTIDE SEQUENCE</scope>
    <source>
        <strain evidence="15">IBT 19713</strain>
    </source>
</reference>
<dbReference type="GO" id="GO:0004371">
    <property type="term" value="F:glycerone kinase activity"/>
    <property type="evidence" value="ECO:0007669"/>
    <property type="project" value="UniProtKB-EC"/>
</dbReference>
<dbReference type="InterPro" id="IPR050861">
    <property type="entry name" value="Dihydroxyacetone_Kinase"/>
</dbReference>
<dbReference type="PROSITE" id="PS51480">
    <property type="entry name" value="DHAL"/>
    <property type="match status" value="1"/>
</dbReference>
<keyword evidence="7" id="KW-0319">Glycerol metabolism</keyword>
<feature type="binding site" evidence="12">
    <location>
        <begin position="56"/>
        <end position="59"/>
    </location>
    <ligand>
        <name>substrate</name>
    </ligand>
</feature>
<evidence type="ECO:0000256" key="5">
    <source>
        <dbReference type="ARBA" id="ARBA00022741"/>
    </source>
</evidence>
<feature type="binding site" evidence="12">
    <location>
        <position position="113"/>
    </location>
    <ligand>
        <name>substrate</name>
    </ligand>
</feature>
<accession>A0A9W9PIS8</accession>
<evidence type="ECO:0000259" key="14">
    <source>
        <dbReference type="PROSITE" id="PS51481"/>
    </source>
</evidence>
<organism evidence="15 16">
    <name type="scientific">Penicillium chermesinum</name>
    <dbReference type="NCBI Taxonomy" id="63820"/>
    <lineage>
        <taxon>Eukaryota</taxon>
        <taxon>Fungi</taxon>
        <taxon>Dikarya</taxon>
        <taxon>Ascomycota</taxon>
        <taxon>Pezizomycotina</taxon>
        <taxon>Eurotiomycetes</taxon>
        <taxon>Eurotiomycetidae</taxon>
        <taxon>Eurotiales</taxon>
        <taxon>Aspergillaceae</taxon>
        <taxon>Penicillium</taxon>
    </lineage>
</organism>
<evidence type="ECO:0000313" key="15">
    <source>
        <dbReference type="EMBL" id="KAJ5247609.1"/>
    </source>
</evidence>
<evidence type="ECO:0000256" key="12">
    <source>
        <dbReference type="PIRSR" id="PIRSR612734-2"/>
    </source>
</evidence>
<gene>
    <name evidence="15" type="ORF">N7468_002592</name>
</gene>
<dbReference type="InterPro" id="IPR004006">
    <property type="entry name" value="DhaK_dom"/>
</dbReference>
<dbReference type="Gene3D" id="3.40.50.10440">
    <property type="entry name" value="Dihydroxyacetone kinase, domain 1"/>
    <property type="match status" value="1"/>
</dbReference>
<dbReference type="GO" id="GO:0005829">
    <property type="term" value="C:cytosol"/>
    <property type="evidence" value="ECO:0007669"/>
    <property type="project" value="TreeGrafter"/>
</dbReference>
<comment type="similarity">
    <text evidence="3">Belongs to the dihydroxyacetone kinase (DAK) family.</text>
</comment>
<dbReference type="AlphaFoldDB" id="A0A9W9PIS8"/>
<dbReference type="Gene3D" id="3.30.1180.20">
    <property type="entry name" value="Dihydroxyacetone kinase, domain 2"/>
    <property type="match status" value="1"/>
</dbReference>
<evidence type="ECO:0000256" key="9">
    <source>
        <dbReference type="ARBA" id="ARBA00047974"/>
    </source>
</evidence>
<dbReference type="SUPFAM" id="SSF101473">
    <property type="entry name" value="DhaL-like"/>
    <property type="match status" value="1"/>
</dbReference>
<feature type="active site" description="Tele-hemiaminal-histidine intermediate" evidence="11">
    <location>
        <position position="224"/>
    </location>
</feature>
<dbReference type="GO" id="GO:0005524">
    <property type="term" value="F:ATP binding"/>
    <property type="evidence" value="ECO:0007669"/>
    <property type="project" value="UniProtKB-KW"/>
</dbReference>
<evidence type="ECO:0000256" key="1">
    <source>
        <dbReference type="ARBA" id="ARBA00003264"/>
    </source>
</evidence>
<name>A0A9W9PIS8_9EURO</name>
<comment type="caution">
    <text evidence="15">The sequence shown here is derived from an EMBL/GenBank/DDBJ whole genome shotgun (WGS) entry which is preliminary data.</text>
</comment>
<comment type="function">
    <text evidence="1">Catalyzes both the phosphorylation of dihydroxyacetone and of glyceraldehyde.</text>
</comment>
<evidence type="ECO:0000313" key="16">
    <source>
        <dbReference type="Proteomes" id="UP001150941"/>
    </source>
</evidence>
<dbReference type="NCBIfam" id="TIGR02361">
    <property type="entry name" value="dak_ATP"/>
    <property type="match status" value="1"/>
</dbReference>
<dbReference type="OrthoDB" id="1724672at2759"/>
<dbReference type="RefSeq" id="XP_058335030.1">
    <property type="nucleotide sequence ID" value="XM_058471889.1"/>
</dbReference>
<evidence type="ECO:0000256" key="4">
    <source>
        <dbReference type="ARBA" id="ARBA00022679"/>
    </source>
</evidence>
<dbReference type="SUPFAM" id="SSF82549">
    <property type="entry name" value="DAK1/DegV-like"/>
    <property type="match status" value="1"/>
</dbReference>
<dbReference type="InterPro" id="IPR036117">
    <property type="entry name" value="DhaL_dom_sf"/>
</dbReference>
<dbReference type="Pfam" id="PF02733">
    <property type="entry name" value="Dak1"/>
    <property type="match status" value="1"/>
</dbReference>
<reference evidence="15" key="2">
    <citation type="journal article" date="2023" name="IMA Fungus">
        <title>Comparative genomic study of the Penicillium genus elucidates a diverse pangenome and 15 lateral gene transfer events.</title>
        <authorList>
            <person name="Petersen C."/>
            <person name="Sorensen T."/>
            <person name="Nielsen M.R."/>
            <person name="Sondergaard T.E."/>
            <person name="Sorensen J.L."/>
            <person name="Fitzpatrick D.A."/>
            <person name="Frisvad J.C."/>
            <person name="Nielsen K.L."/>
        </authorList>
    </citation>
    <scope>NUCLEOTIDE SEQUENCE</scope>
    <source>
        <strain evidence="15">IBT 19713</strain>
    </source>
</reference>
<evidence type="ECO:0000256" key="6">
    <source>
        <dbReference type="ARBA" id="ARBA00022777"/>
    </source>
</evidence>
<dbReference type="EMBL" id="JAPQKS010000002">
    <property type="protein sequence ID" value="KAJ5247609.1"/>
    <property type="molecule type" value="Genomic_DNA"/>
</dbReference>
<comment type="catalytic activity">
    <reaction evidence="9">
        <text>D-glyceraldehyde + ATP = D-glyceraldehyde 3-phosphate + ADP + H(+)</text>
        <dbReference type="Rhea" id="RHEA:13941"/>
        <dbReference type="ChEBI" id="CHEBI:15378"/>
        <dbReference type="ChEBI" id="CHEBI:17378"/>
        <dbReference type="ChEBI" id="CHEBI:30616"/>
        <dbReference type="ChEBI" id="CHEBI:59776"/>
        <dbReference type="ChEBI" id="CHEBI:456216"/>
        <dbReference type="EC" id="2.7.1.28"/>
    </reaction>
</comment>
<keyword evidence="4" id="KW-0808">Transferase</keyword>
<dbReference type="Gene3D" id="1.25.40.340">
    <property type="match status" value="1"/>
</dbReference>
<evidence type="ECO:0000256" key="7">
    <source>
        <dbReference type="ARBA" id="ARBA00022798"/>
    </source>
</evidence>
<proteinExistence type="inferred from homology"/>
<protein>
    <submittedName>
        <fullName evidence="15">Dihydroxyacetone kinase Dak1</fullName>
    </submittedName>
</protein>
<sequence length="589" mass="62524">MQSKHFFSDAGYLGLSALNSYTLTNPSLGFDPENKVVFRRDTDTRKPKVSIVTGGGSGHEPAFAGFVGHGVCDAAIAGTIFASPSTEQIRNAVLDRVPTEKGVLVIPMNYTGDVLNFGVAVEKANAAGVRAEFFVMGDDVSVGRKKGGKVGRRGIAGSVLIIKLAGALAEAGGNIDEIQGLLELARSNLVSVGSSLEHVHIPGRGESELDEVPDGHIELGMGIHNEAGSKRIKATLPEVVSIMLKQLLDQNDPDRSFLKYDAGDEFVLLINNLGGVSPLEIAGLTNEVYKHLQKDYSQLKIVRVIQGTFLTSLNGLGFSISLLRLVDTGLGSGKSMLELLEAPSDAIGWTTAVSPSVWKREYPPVEFKKTTEADTKPTSLKVEFSTLKKILSAGIQRLIKAEPNITRYDSIVGDGDCGVGLRRGAEAVQALLDHDKSLSSNNDVVKILERIVGVVEKTMDGTSGALYAIFLNSLVAGLRAQDAETKPVSTTTWARALDHSVEAVGKYTPAQVGDRTMMDALLPFCTTLQKGDVHAAAAAAEAGAEATKHMQANLGRTVYVGGEDEWLGQIPDPGAYGLSEFLQGIASAL</sequence>
<evidence type="ECO:0000256" key="11">
    <source>
        <dbReference type="PIRSR" id="PIRSR612734-1"/>
    </source>
</evidence>
<evidence type="ECO:0000259" key="13">
    <source>
        <dbReference type="PROSITE" id="PS51480"/>
    </source>
</evidence>
<dbReference type="SMART" id="SM01120">
    <property type="entry name" value="Dak2"/>
    <property type="match status" value="1"/>
</dbReference>